<dbReference type="SUPFAM" id="SSF103473">
    <property type="entry name" value="MFS general substrate transporter"/>
    <property type="match status" value="1"/>
</dbReference>
<dbReference type="GO" id="GO:0022857">
    <property type="term" value="F:transmembrane transporter activity"/>
    <property type="evidence" value="ECO:0007669"/>
    <property type="project" value="InterPro"/>
</dbReference>
<evidence type="ECO:0000256" key="10">
    <source>
        <dbReference type="ARBA" id="ARBA00070440"/>
    </source>
</evidence>
<keyword evidence="16" id="KW-1185">Reference proteome</keyword>
<feature type="transmembrane region" description="Helical" evidence="13">
    <location>
        <begin position="12"/>
        <end position="36"/>
    </location>
</feature>
<comment type="catalytic activity">
    <reaction evidence="9">
        <text>D-xylose(in) + H(+)(in) = D-xylose(out) + H(+)(out)</text>
        <dbReference type="Rhea" id="RHEA:28959"/>
        <dbReference type="ChEBI" id="CHEBI:15378"/>
        <dbReference type="ChEBI" id="CHEBI:53455"/>
    </reaction>
    <physiologicalReaction direction="right-to-left" evidence="9">
        <dbReference type="Rhea" id="RHEA:28961"/>
    </physiologicalReaction>
</comment>
<evidence type="ECO:0000256" key="6">
    <source>
        <dbReference type="ARBA" id="ARBA00022692"/>
    </source>
</evidence>
<dbReference type="InterPro" id="IPR050814">
    <property type="entry name" value="Myo-inositol_Transporter"/>
</dbReference>
<feature type="domain" description="Major facilitator superfamily (MFS) profile" evidence="14">
    <location>
        <begin position="14"/>
        <end position="447"/>
    </location>
</feature>
<evidence type="ECO:0000256" key="8">
    <source>
        <dbReference type="ARBA" id="ARBA00023136"/>
    </source>
</evidence>
<dbReference type="EMBL" id="CP038437">
    <property type="protein sequence ID" value="QEM80981.1"/>
    <property type="molecule type" value="Genomic_DNA"/>
</dbReference>
<evidence type="ECO:0000256" key="3">
    <source>
        <dbReference type="ARBA" id="ARBA00022448"/>
    </source>
</evidence>
<evidence type="ECO:0000256" key="5">
    <source>
        <dbReference type="ARBA" id="ARBA00022597"/>
    </source>
</evidence>
<feature type="transmembrane region" description="Helical" evidence="13">
    <location>
        <begin position="48"/>
        <end position="67"/>
    </location>
</feature>
<feature type="transmembrane region" description="Helical" evidence="13">
    <location>
        <begin position="256"/>
        <end position="279"/>
    </location>
</feature>
<evidence type="ECO:0000256" key="2">
    <source>
        <dbReference type="ARBA" id="ARBA00010992"/>
    </source>
</evidence>
<dbReference type="InterPro" id="IPR005829">
    <property type="entry name" value="Sugar_transporter_CS"/>
</dbReference>
<feature type="transmembrane region" description="Helical" evidence="13">
    <location>
        <begin position="299"/>
        <end position="317"/>
    </location>
</feature>
<dbReference type="PROSITE" id="PS00217">
    <property type="entry name" value="SUGAR_TRANSPORT_2"/>
    <property type="match status" value="1"/>
</dbReference>
<evidence type="ECO:0000313" key="16">
    <source>
        <dbReference type="Proteomes" id="UP000324285"/>
    </source>
</evidence>
<keyword evidence="6 13" id="KW-0812">Transmembrane</keyword>
<dbReference type="InterPro" id="IPR020846">
    <property type="entry name" value="MFS_dom"/>
</dbReference>
<dbReference type="Gene3D" id="1.20.1250.20">
    <property type="entry name" value="MFS general substrate transporter like domains"/>
    <property type="match status" value="2"/>
</dbReference>
<keyword evidence="5" id="KW-0762">Sugar transport</keyword>
<proteinExistence type="inferred from homology"/>
<dbReference type="PROSITE" id="PS50850">
    <property type="entry name" value="MFS"/>
    <property type="match status" value="1"/>
</dbReference>
<dbReference type="NCBIfam" id="TIGR00879">
    <property type="entry name" value="SP"/>
    <property type="match status" value="1"/>
</dbReference>
<feature type="transmembrane region" description="Helical" evidence="13">
    <location>
        <begin position="350"/>
        <end position="375"/>
    </location>
</feature>
<dbReference type="GO" id="GO:0005886">
    <property type="term" value="C:plasma membrane"/>
    <property type="evidence" value="ECO:0007669"/>
    <property type="project" value="UniProtKB-SubCell"/>
</dbReference>
<dbReference type="PANTHER" id="PTHR48020">
    <property type="entry name" value="PROTON MYO-INOSITOL COTRANSPORTER"/>
    <property type="match status" value="1"/>
</dbReference>
<evidence type="ECO:0000256" key="11">
    <source>
        <dbReference type="ARBA" id="ARBA00076792"/>
    </source>
</evidence>
<dbReference type="PRINTS" id="PR00171">
    <property type="entry name" value="SUGRTRNSPORT"/>
</dbReference>
<dbReference type="InterPro" id="IPR003663">
    <property type="entry name" value="Sugar/inositol_transpt"/>
</dbReference>
<protein>
    <recommendedName>
        <fullName evidence="10">D-xylose-proton symporter</fullName>
    </recommendedName>
    <alternativeName>
        <fullName evidence="11">D-xylose transporter</fullName>
    </alternativeName>
</protein>
<gene>
    <name evidence="15" type="ORF">E4T21_05015</name>
</gene>
<dbReference type="FunFam" id="1.20.1250.20:FF:000122">
    <property type="entry name" value="D-xylose transporter XylE"/>
    <property type="match status" value="1"/>
</dbReference>
<dbReference type="InterPro" id="IPR005828">
    <property type="entry name" value="MFS_sugar_transport-like"/>
</dbReference>
<feature type="transmembrane region" description="Helical" evidence="13">
    <location>
        <begin position="105"/>
        <end position="126"/>
    </location>
</feature>
<sequence>MSQVSSNKRYVVSMVIIASLSGIILGYDATIISGAIDPLTKYFDLSPAMSGWAVSNVIFGSIVGAYSAGHIADRMGRKLTLFFTALLFIVSAAGSALVTDFVWFVAFRMLGGIAVGIASAVTPMYISEISPSAIRGRMLGLQQFLMVGGQVIVYIVNFSIADGNTPEWLVSYGWRWMLASELVPCMLFLLFACFLPESPRWLVMRNRNEKAQAILKRISGEQYANTVVNKIKESLATDGQSTGGRVHLFRDAKARYILIIGCTIAVLQQVMGINILLYYAPSLLSNVTSTAHDSLFQSIFIGLSLFVGVVLCSSIIDKFGRVKLLRWGAIGCGVSLLYTSYTFMTFSGGYWPLVGLMGFILSFGLSWSLGAWLLISEIFPNRMRAVAMGFAFSSMWVSNFLVTQLFPMLNRNVWLMDTMNGAFPLLICAGFSFMAFWFIGRFLPETKGVPLEYIEPVMLSKSRQFGSNDVVQEVSESGPRPESSIVS</sequence>
<feature type="transmembrane region" description="Helical" evidence="13">
    <location>
        <begin position="324"/>
        <end position="344"/>
    </location>
</feature>
<comment type="subcellular location">
    <subcellularLocation>
        <location evidence="1">Cell membrane</location>
        <topology evidence="1">Multi-pass membrane protein</topology>
    </subcellularLocation>
</comment>
<feature type="transmembrane region" description="Helical" evidence="13">
    <location>
        <begin position="176"/>
        <end position="195"/>
    </location>
</feature>
<dbReference type="InterPro" id="IPR036259">
    <property type="entry name" value="MFS_trans_sf"/>
</dbReference>
<comment type="similarity">
    <text evidence="2 12">Belongs to the major facilitator superfamily. Sugar transporter (TC 2.A.1.1) family.</text>
</comment>
<dbReference type="PANTHER" id="PTHR48020:SF12">
    <property type="entry name" value="PROTON MYO-INOSITOL COTRANSPORTER"/>
    <property type="match status" value="1"/>
</dbReference>
<keyword evidence="3 12" id="KW-0813">Transport</keyword>
<evidence type="ECO:0000256" key="9">
    <source>
        <dbReference type="ARBA" id="ARBA00050593"/>
    </source>
</evidence>
<dbReference type="RefSeq" id="WP_149283996.1">
    <property type="nucleotide sequence ID" value="NZ_CP038437.2"/>
</dbReference>
<dbReference type="AlphaFoldDB" id="A0A5C1NDD3"/>
<feature type="transmembrane region" description="Helical" evidence="13">
    <location>
        <begin position="79"/>
        <end position="99"/>
    </location>
</feature>
<keyword evidence="7 13" id="KW-1133">Transmembrane helix</keyword>
<evidence type="ECO:0000256" key="1">
    <source>
        <dbReference type="ARBA" id="ARBA00004651"/>
    </source>
</evidence>
<dbReference type="Pfam" id="PF00083">
    <property type="entry name" value="Sugar_tr"/>
    <property type="match status" value="1"/>
</dbReference>
<keyword evidence="8 13" id="KW-0472">Membrane</keyword>
<evidence type="ECO:0000256" key="4">
    <source>
        <dbReference type="ARBA" id="ARBA00022475"/>
    </source>
</evidence>
<evidence type="ECO:0000259" key="14">
    <source>
        <dbReference type="PROSITE" id="PS50850"/>
    </source>
</evidence>
<organism evidence="15 16">
    <name type="scientific">Halomonas binhaiensis</name>
    <dbReference type="NCBI Taxonomy" id="2562282"/>
    <lineage>
        <taxon>Bacteria</taxon>
        <taxon>Pseudomonadati</taxon>
        <taxon>Pseudomonadota</taxon>
        <taxon>Gammaproteobacteria</taxon>
        <taxon>Oceanospirillales</taxon>
        <taxon>Halomonadaceae</taxon>
        <taxon>Halomonas</taxon>
    </lineage>
</organism>
<accession>A0A5C1NDD3</accession>
<reference evidence="15" key="1">
    <citation type="submission" date="2021-02" db="EMBL/GenBank/DDBJ databases">
        <title>Strain Y2R2, a novel species of the genus Halomonas.</title>
        <authorList>
            <person name="Huang H."/>
        </authorList>
    </citation>
    <scope>NUCLEOTIDE SEQUENCE</scope>
    <source>
        <strain evidence="15">Y2R2</strain>
    </source>
</reference>
<dbReference type="OrthoDB" id="5368493at2"/>
<dbReference type="KEGG" id="hbh:E4T21_05015"/>
<evidence type="ECO:0000256" key="13">
    <source>
        <dbReference type="SAM" id="Phobius"/>
    </source>
</evidence>
<dbReference type="Proteomes" id="UP000324285">
    <property type="component" value="Chromosome"/>
</dbReference>
<keyword evidence="4" id="KW-1003">Cell membrane</keyword>
<feature type="transmembrane region" description="Helical" evidence="13">
    <location>
        <begin position="421"/>
        <end position="439"/>
    </location>
</feature>
<feature type="transmembrane region" description="Helical" evidence="13">
    <location>
        <begin position="387"/>
        <end position="409"/>
    </location>
</feature>
<feature type="transmembrane region" description="Helical" evidence="13">
    <location>
        <begin position="138"/>
        <end position="156"/>
    </location>
</feature>
<name>A0A5C1NDD3_9GAMM</name>
<evidence type="ECO:0000256" key="7">
    <source>
        <dbReference type="ARBA" id="ARBA00022989"/>
    </source>
</evidence>
<evidence type="ECO:0000256" key="12">
    <source>
        <dbReference type="RuleBase" id="RU003346"/>
    </source>
</evidence>
<evidence type="ECO:0000313" key="15">
    <source>
        <dbReference type="EMBL" id="QEM80981.1"/>
    </source>
</evidence>